<dbReference type="GO" id="GO:0006412">
    <property type="term" value="P:translation"/>
    <property type="evidence" value="ECO:0007669"/>
    <property type="project" value="InterPro"/>
</dbReference>
<protein>
    <recommendedName>
        <fullName evidence="6">Ribosomal protein L23/L25 N-terminal domain-containing protein</fullName>
    </recommendedName>
</protein>
<keyword evidence="3" id="KW-0687">Ribonucleoprotein</keyword>
<dbReference type="Proteomes" id="UP000472268">
    <property type="component" value="Chromosome 10"/>
</dbReference>
<evidence type="ECO:0008006" key="6">
    <source>
        <dbReference type="Google" id="ProtNLM"/>
    </source>
</evidence>
<dbReference type="AlphaFoldDB" id="A0A673VME3"/>
<organism evidence="4 5">
    <name type="scientific">Suricata suricatta</name>
    <name type="common">Meerkat</name>
    <dbReference type="NCBI Taxonomy" id="37032"/>
    <lineage>
        <taxon>Eukaryota</taxon>
        <taxon>Metazoa</taxon>
        <taxon>Chordata</taxon>
        <taxon>Craniata</taxon>
        <taxon>Vertebrata</taxon>
        <taxon>Euteleostomi</taxon>
        <taxon>Mammalia</taxon>
        <taxon>Eutheria</taxon>
        <taxon>Laurasiatheria</taxon>
        <taxon>Carnivora</taxon>
        <taxon>Feliformia</taxon>
        <taxon>Herpestidae</taxon>
        <taxon>Suricata</taxon>
    </lineage>
</organism>
<reference evidence="4" key="3">
    <citation type="submission" date="2025-09" db="UniProtKB">
        <authorList>
            <consortium name="Ensembl"/>
        </authorList>
    </citation>
    <scope>IDENTIFICATION</scope>
</reference>
<proteinExistence type="inferred from homology"/>
<dbReference type="GO" id="GO:0003735">
    <property type="term" value="F:structural constituent of ribosome"/>
    <property type="evidence" value="ECO:0007669"/>
    <property type="project" value="InterPro"/>
</dbReference>
<dbReference type="SUPFAM" id="SSF54189">
    <property type="entry name" value="Ribosomal proteins S24e, L23 and L15e"/>
    <property type="match status" value="1"/>
</dbReference>
<dbReference type="GO" id="GO:0044391">
    <property type="term" value="C:ribosomal subunit"/>
    <property type="evidence" value="ECO:0007669"/>
    <property type="project" value="UniProtKB-ARBA"/>
</dbReference>
<dbReference type="InterPro" id="IPR012677">
    <property type="entry name" value="Nucleotide-bd_a/b_plait_sf"/>
</dbReference>
<dbReference type="InterPro" id="IPR013025">
    <property type="entry name" value="Ribosomal_uL23-like"/>
</dbReference>
<reference evidence="4 5" key="1">
    <citation type="submission" date="2019-05" db="EMBL/GenBank/DDBJ databases">
        <title>A Chromosome-scale Meerkat (S. suricatta) Genome Assembly.</title>
        <authorList>
            <person name="Dudchenko O."/>
            <person name="Lieberman Aiden E."/>
            <person name="Tung J."/>
            <person name="Barreiro L.B."/>
            <person name="Clutton-Brock T.H."/>
        </authorList>
    </citation>
    <scope>NUCLEOTIDE SEQUENCE [LARGE SCALE GENOMIC DNA]</scope>
</reference>
<evidence type="ECO:0000256" key="2">
    <source>
        <dbReference type="ARBA" id="ARBA00022980"/>
    </source>
</evidence>
<dbReference type="InterPro" id="IPR012678">
    <property type="entry name" value="Ribosomal_uL23/eL15/eS24_sf"/>
</dbReference>
<comment type="similarity">
    <text evidence="1">Belongs to the universal ribosomal protein uL23 family.</text>
</comment>
<accession>A0A673VME3</accession>
<evidence type="ECO:0000256" key="3">
    <source>
        <dbReference type="ARBA" id="ARBA00023274"/>
    </source>
</evidence>
<dbReference type="Gene3D" id="3.30.70.330">
    <property type="match status" value="1"/>
</dbReference>
<evidence type="ECO:0000313" key="5">
    <source>
        <dbReference type="Proteomes" id="UP000472268"/>
    </source>
</evidence>
<reference evidence="4" key="2">
    <citation type="submission" date="2025-08" db="UniProtKB">
        <authorList>
            <consortium name="Ensembl"/>
        </authorList>
    </citation>
    <scope>IDENTIFICATION</scope>
</reference>
<evidence type="ECO:0000256" key="1">
    <source>
        <dbReference type="ARBA" id="ARBA00006700"/>
    </source>
</evidence>
<dbReference type="Pfam" id="PF00276">
    <property type="entry name" value="Ribosomal_L23"/>
    <property type="match status" value="1"/>
</dbReference>
<sequence>MKPKAMKEAPASPKAKAKMRALKAKKVPKYPGKGAHRRNKIDDYAITKFSVTTKSAMKKTQDSNTLVSIVDANAKKHLVEQALQKLYDIDVAKVNTWVRSNGERKAYVLLTPDYDTLDAANKLGSSRLSPAD</sequence>
<keyword evidence="2" id="KW-0689">Ribosomal protein</keyword>
<name>A0A673VME3_SURSU</name>
<evidence type="ECO:0000313" key="4">
    <source>
        <dbReference type="Ensembl" id="ENSSSUP00005035002.1"/>
    </source>
</evidence>
<dbReference type="Ensembl" id="ENSSSUT00005039870.1">
    <property type="protein sequence ID" value="ENSSSUP00005035002.1"/>
    <property type="gene ID" value="ENSSSUG00005022464.1"/>
</dbReference>
<dbReference type="PANTHER" id="PTHR11620">
    <property type="entry name" value="60S RIBOSOMAL PROTEIN L23A"/>
    <property type="match status" value="1"/>
</dbReference>
<keyword evidence="5" id="KW-1185">Reference proteome</keyword>